<dbReference type="InterPro" id="IPR036390">
    <property type="entry name" value="WH_DNA-bd_sf"/>
</dbReference>
<gene>
    <name evidence="3" type="ORF">CL1_1510</name>
</gene>
<dbReference type="AlphaFoldDB" id="I3ZVH5"/>
<organism evidence="3 4">
    <name type="scientific">Thermococcus cleftensis (strain DSM 27260 / KACC 17922 / CL1)</name>
    <dbReference type="NCBI Taxonomy" id="163003"/>
    <lineage>
        <taxon>Archaea</taxon>
        <taxon>Methanobacteriati</taxon>
        <taxon>Methanobacteriota</taxon>
        <taxon>Thermococci</taxon>
        <taxon>Thermococcales</taxon>
        <taxon>Thermococcaceae</taxon>
        <taxon>Thermococcus</taxon>
    </lineage>
</organism>
<dbReference type="OrthoDB" id="132045at2157"/>
<dbReference type="RefSeq" id="WP_014789341.1">
    <property type="nucleotide sequence ID" value="NC_018015.1"/>
</dbReference>
<dbReference type="SUPFAM" id="SSF52540">
    <property type="entry name" value="P-loop containing nucleoside triphosphate hydrolases"/>
    <property type="match status" value="1"/>
</dbReference>
<evidence type="ECO:0000313" key="4">
    <source>
        <dbReference type="Proteomes" id="UP000006064"/>
    </source>
</evidence>
<sequence>MRSRKFVDREEELRTLERLYRREGFTLVLVTGRRRIGKSRLVREFLKDKEAIAVQFEKRVWEYNLAKLNGEIGRYFGIPVPNFRTFTDAFRFIASQGKGRLVVFLDEFSYLLRYSEVEAEFQSVVDEVLGGSDVMLILSASSVGLLKRSFFDYSSPLYGRSDATLNLQPLGFRHLFEWFPRLSPDDAVKLYAVTSGVPRYLELFSGRDVEDEIRGNFFDPNAFLFREAKALLEEELREPETYYTVLEAVARGKTRVNEIAQYSFIEPKNTARYLRILEDIGILKRELPVGRRAKRGAYRFRDLYFAFWFRFVAPHFEEIESGFPEGALEDFNTGFNRYLGFAFEEVGRQFLIELNRAGKLPFRFTKVGRWWHKSEEIDLLALNEREKKALFVEVKWKGLREKEARGVLKDLERKAELVGLEGWGKIYGLVAKTIENKNNLKENGYLVWDLKDFERFLAPKTEPRNP</sequence>
<dbReference type="Pfam" id="PF03008">
    <property type="entry name" value="DUF234"/>
    <property type="match status" value="1"/>
</dbReference>
<protein>
    <submittedName>
        <fullName evidence="3">ATPase (AAA+ superfamily) 9</fullName>
    </submittedName>
</protein>
<dbReference type="InterPro" id="IPR004256">
    <property type="entry name" value="DUF234"/>
</dbReference>
<keyword evidence="4" id="KW-1185">Reference proteome</keyword>
<dbReference type="Proteomes" id="UP000006064">
    <property type="component" value="Chromosome"/>
</dbReference>
<reference evidence="3 4" key="1">
    <citation type="journal article" date="2012" name="J. Bacteriol.">
        <title>Complete Genome Sequence of the Hyperthermophilic Archaeon Thermococcus sp. Strain CL1, Isolated from a Paralvinella sp. Polychaete Worm Collected from a Hydrothermal Vent.</title>
        <authorList>
            <person name="Jung J.H."/>
            <person name="Holden J.F."/>
            <person name="Seo D.H."/>
            <person name="Park K.H."/>
            <person name="Shin H."/>
            <person name="Ryu S."/>
            <person name="Lee J.H."/>
            <person name="Park C.S."/>
        </authorList>
    </citation>
    <scope>NUCLEOTIDE SEQUENCE [LARGE SCALE GENOMIC DNA]</scope>
    <source>
        <strain evidence="4">DSM 27260 / KACC 17922 / CL1</strain>
    </source>
</reference>
<dbReference type="Pfam" id="PF01637">
    <property type="entry name" value="ATPase_2"/>
    <property type="match status" value="1"/>
</dbReference>
<dbReference type="GeneID" id="13037914"/>
<dbReference type="SUPFAM" id="SSF46785">
    <property type="entry name" value="Winged helix' DNA-binding domain"/>
    <property type="match status" value="1"/>
</dbReference>
<dbReference type="EMBL" id="CP003651">
    <property type="protein sequence ID" value="AFL95709.1"/>
    <property type="molecule type" value="Genomic_DNA"/>
</dbReference>
<dbReference type="Gene3D" id="3.40.50.300">
    <property type="entry name" value="P-loop containing nucleotide triphosphate hydrolases"/>
    <property type="match status" value="1"/>
</dbReference>
<dbReference type="HOGENOM" id="CLU_041137_3_0_2"/>
<dbReference type="PANTHER" id="PTHR34704">
    <property type="entry name" value="ATPASE"/>
    <property type="match status" value="1"/>
</dbReference>
<dbReference type="KEGG" id="thm:CL1_1510"/>
<dbReference type="InterPro" id="IPR011579">
    <property type="entry name" value="ATPase_dom"/>
</dbReference>
<accession>I3ZVH5</accession>
<evidence type="ECO:0000259" key="2">
    <source>
        <dbReference type="Pfam" id="PF03008"/>
    </source>
</evidence>
<evidence type="ECO:0000313" key="3">
    <source>
        <dbReference type="EMBL" id="AFL95709.1"/>
    </source>
</evidence>
<feature type="domain" description="DUF234" evidence="2">
    <location>
        <begin position="308"/>
        <end position="407"/>
    </location>
</feature>
<dbReference type="PANTHER" id="PTHR34704:SF2">
    <property type="entry name" value="ATPASE"/>
    <property type="match status" value="1"/>
</dbReference>
<dbReference type="InterPro" id="IPR027417">
    <property type="entry name" value="P-loop_NTPase"/>
</dbReference>
<evidence type="ECO:0000259" key="1">
    <source>
        <dbReference type="Pfam" id="PF01637"/>
    </source>
</evidence>
<name>I3ZVH5_THECF</name>
<feature type="domain" description="ATPase" evidence="1">
    <location>
        <begin position="6"/>
        <end position="203"/>
    </location>
</feature>
<dbReference type="GO" id="GO:0005524">
    <property type="term" value="F:ATP binding"/>
    <property type="evidence" value="ECO:0007669"/>
    <property type="project" value="InterPro"/>
</dbReference>
<proteinExistence type="predicted"/>
<dbReference type="STRING" id="163003.CL1_1510"/>